<dbReference type="Proteomes" id="UP001278500">
    <property type="component" value="Unassembled WGS sequence"/>
</dbReference>
<dbReference type="GeneID" id="87862782"/>
<evidence type="ECO:0000259" key="1">
    <source>
        <dbReference type="Pfam" id="PF06985"/>
    </source>
</evidence>
<comment type="caution">
    <text evidence="2">The sequence shown here is derived from an EMBL/GenBank/DDBJ whole genome shotgun (WGS) entry which is preliminary data.</text>
</comment>
<organism evidence="2 3">
    <name type="scientific">Neurospora tetraspora</name>
    <dbReference type="NCBI Taxonomy" id="94610"/>
    <lineage>
        <taxon>Eukaryota</taxon>
        <taxon>Fungi</taxon>
        <taxon>Dikarya</taxon>
        <taxon>Ascomycota</taxon>
        <taxon>Pezizomycotina</taxon>
        <taxon>Sordariomycetes</taxon>
        <taxon>Sordariomycetidae</taxon>
        <taxon>Sordariales</taxon>
        <taxon>Sordariaceae</taxon>
        <taxon>Neurospora</taxon>
    </lineage>
</organism>
<reference evidence="2" key="1">
    <citation type="journal article" date="2023" name="Mol. Phylogenet. Evol.">
        <title>Genome-scale phylogeny and comparative genomics of the fungal order Sordariales.</title>
        <authorList>
            <person name="Hensen N."/>
            <person name="Bonometti L."/>
            <person name="Westerberg I."/>
            <person name="Brannstrom I.O."/>
            <person name="Guillou S."/>
            <person name="Cros-Aarteil S."/>
            <person name="Calhoun S."/>
            <person name="Haridas S."/>
            <person name="Kuo A."/>
            <person name="Mondo S."/>
            <person name="Pangilinan J."/>
            <person name="Riley R."/>
            <person name="LaButti K."/>
            <person name="Andreopoulos B."/>
            <person name="Lipzen A."/>
            <person name="Chen C."/>
            <person name="Yan M."/>
            <person name="Daum C."/>
            <person name="Ng V."/>
            <person name="Clum A."/>
            <person name="Steindorff A."/>
            <person name="Ohm R.A."/>
            <person name="Martin F."/>
            <person name="Silar P."/>
            <person name="Natvig D.O."/>
            <person name="Lalanne C."/>
            <person name="Gautier V."/>
            <person name="Ament-Velasquez S.L."/>
            <person name="Kruys A."/>
            <person name="Hutchinson M.I."/>
            <person name="Powell A.J."/>
            <person name="Barry K."/>
            <person name="Miller A.N."/>
            <person name="Grigoriev I.V."/>
            <person name="Debuchy R."/>
            <person name="Gladieux P."/>
            <person name="Hiltunen Thoren M."/>
            <person name="Johannesson H."/>
        </authorList>
    </citation>
    <scope>NUCLEOTIDE SEQUENCE</scope>
    <source>
        <strain evidence="2">CBS 560.94</strain>
    </source>
</reference>
<keyword evidence="3" id="KW-1185">Reference proteome</keyword>
<feature type="domain" description="Heterokaryon incompatibility" evidence="1">
    <location>
        <begin position="345"/>
        <end position="499"/>
    </location>
</feature>
<dbReference type="PANTHER" id="PTHR33112">
    <property type="entry name" value="DOMAIN PROTEIN, PUTATIVE-RELATED"/>
    <property type="match status" value="1"/>
</dbReference>
<sequence length="515" mass="58542">MEYSVDAFGEKEGASFDSCNQVPAYTEPAVDFTIPSAIYDMPVFGGTCSFYATNQLATKGQEVGIAIVHFDRSRMAETEKLCEYCTAIDFEQLRLPSSKDVEGLNKGQPIERIFPCTNYNVYNDDRPHWSLGTQSRIETSAATCSFCREVCHVLETSGVRVKAPSVFEKDPICDVYFTDAGCVEAPPGVTWKRYAPLETSLREFARKHEYLWRKLLPQKSPPSLRGPAFTYPRISLRWTVPEKHEMPSWKRYPEYEGVIELFECFQSIEVGTKKRQSLFSGRERPALIDLELPRRWLRDCLENDNDCCAPKLKGEGVKASIFRLIDTKTKAVVGFEEHRLGDTPYVTLSYVWGTTQQVMLKRENLLQLQSAGSLAHITPQTIIDAMIFTSDMGYRYLWVDLFCIIQDDDTDKMSQIQNMGDIYKNSVFTIVAAAGENSGSGLASIHTPRTVIQRKVQVKPAGPQEMPLWLISTVMPRTESLEYYTSSLPWHNCGWTLQERALSRRVFTFTGEQQL</sequence>
<evidence type="ECO:0000313" key="2">
    <source>
        <dbReference type="EMBL" id="KAK3342425.1"/>
    </source>
</evidence>
<protein>
    <submittedName>
        <fullName evidence="2">Heterokaryon incompatibility protein-domain-containing protein</fullName>
    </submittedName>
</protein>
<dbReference type="EMBL" id="JAUEPP010000005">
    <property type="protein sequence ID" value="KAK3342425.1"/>
    <property type="molecule type" value="Genomic_DNA"/>
</dbReference>
<accession>A0AAE0JCP3</accession>
<dbReference type="RefSeq" id="XP_062680218.1">
    <property type="nucleotide sequence ID" value="XM_062825628.1"/>
</dbReference>
<dbReference type="InterPro" id="IPR010730">
    <property type="entry name" value="HET"/>
</dbReference>
<proteinExistence type="predicted"/>
<dbReference type="PANTHER" id="PTHR33112:SF16">
    <property type="entry name" value="HETEROKARYON INCOMPATIBILITY DOMAIN-CONTAINING PROTEIN"/>
    <property type="match status" value="1"/>
</dbReference>
<evidence type="ECO:0000313" key="3">
    <source>
        <dbReference type="Proteomes" id="UP001278500"/>
    </source>
</evidence>
<dbReference type="Pfam" id="PF06985">
    <property type="entry name" value="HET"/>
    <property type="match status" value="1"/>
</dbReference>
<dbReference type="AlphaFoldDB" id="A0AAE0JCP3"/>
<reference evidence="2" key="2">
    <citation type="submission" date="2023-06" db="EMBL/GenBank/DDBJ databases">
        <authorList>
            <consortium name="Lawrence Berkeley National Laboratory"/>
            <person name="Haridas S."/>
            <person name="Hensen N."/>
            <person name="Bonometti L."/>
            <person name="Westerberg I."/>
            <person name="Brannstrom I.O."/>
            <person name="Guillou S."/>
            <person name="Cros-Aarteil S."/>
            <person name="Calhoun S."/>
            <person name="Kuo A."/>
            <person name="Mondo S."/>
            <person name="Pangilinan J."/>
            <person name="Riley R."/>
            <person name="Labutti K."/>
            <person name="Andreopoulos B."/>
            <person name="Lipzen A."/>
            <person name="Chen C."/>
            <person name="Yanf M."/>
            <person name="Daum C."/>
            <person name="Ng V."/>
            <person name="Clum A."/>
            <person name="Steindorff A."/>
            <person name="Ohm R."/>
            <person name="Martin F."/>
            <person name="Silar P."/>
            <person name="Natvig D."/>
            <person name="Lalanne C."/>
            <person name="Gautier V."/>
            <person name="Ament-Velasquez S.L."/>
            <person name="Kruys A."/>
            <person name="Hutchinson M.I."/>
            <person name="Powell A.J."/>
            <person name="Barry K."/>
            <person name="Miller A.N."/>
            <person name="Grigoriev I.V."/>
            <person name="Debuchy R."/>
            <person name="Gladieux P."/>
            <person name="Thoren M.H."/>
            <person name="Johannesson H."/>
        </authorList>
    </citation>
    <scope>NUCLEOTIDE SEQUENCE</scope>
    <source>
        <strain evidence="2">CBS 560.94</strain>
    </source>
</reference>
<gene>
    <name evidence="2" type="ORF">B0H65DRAFT_443257</name>
</gene>
<name>A0AAE0JCP3_9PEZI</name>